<evidence type="ECO:0000313" key="2">
    <source>
        <dbReference type="EMBL" id="MBM7797551.1"/>
    </source>
</evidence>
<comment type="caution">
    <text evidence="2">The sequence shown here is derived from an EMBL/GenBank/DDBJ whole genome shotgun (WGS) entry which is preliminary data.</text>
</comment>
<dbReference type="Proteomes" id="UP000704762">
    <property type="component" value="Unassembled WGS sequence"/>
</dbReference>
<keyword evidence="3" id="KW-1185">Reference proteome</keyword>
<dbReference type="NCBIfam" id="NF037970">
    <property type="entry name" value="vanZ_1"/>
    <property type="match status" value="1"/>
</dbReference>
<gene>
    <name evidence="2" type="ORF">JOE57_000472</name>
</gene>
<proteinExistence type="predicted"/>
<name>A0ABS2RH83_9ACTN</name>
<dbReference type="EMBL" id="JAFBCF010000001">
    <property type="protein sequence ID" value="MBM7797551.1"/>
    <property type="molecule type" value="Genomic_DNA"/>
</dbReference>
<protein>
    <submittedName>
        <fullName evidence="2">VanZ family protein</fullName>
    </submittedName>
</protein>
<reference evidence="2 3" key="1">
    <citation type="submission" date="2021-01" db="EMBL/GenBank/DDBJ databases">
        <title>Sequencing the genomes of 1000 actinobacteria strains.</title>
        <authorList>
            <person name="Klenk H.-P."/>
        </authorList>
    </citation>
    <scope>NUCLEOTIDE SEQUENCE [LARGE SCALE GENOMIC DNA]</scope>
    <source>
        <strain evidence="2 3">DSM 18662</strain>
    </source>
</reference>
<organism evidence="2 3">
    <name type="scientific">Microlunatus panaciterrae</name>
    <dbReference type="NCBI Taxonomy" id="400768"/>
    <lineage>
        <taxon>Bacteria</taxon>
        <taxon>Bacillati</taxon>
        <taxon>Actinomycetota</taxon>
        <taxon>Actinomycetes</taxon>
        <taxon>Propionibacteriales</taxon>
        <taxon>Propionibacteriaceae</taxon>
        <taxon>Microlunatus</taxon>
    </lineage>
</organism>
<dbReference type="PANTHER" id="PTHR28008">
    <property type="entry name" value="DOMAIN PROTEIN, PUTATIVE (AFU_ORTHOLOGUE AFUA_3G10980)-RELATED"/>
    <property type="match status" value="1"/>
</dbReference>
<keyword evidence="1" id="KW-1133">Transmembrane helix</keyword>
<dbReference type="RefSeq" id="WP_204916218.1">
    <property type="nucleotide sequence ID" value="NZ_BAAAQP010000011.1"/>
</dbReference>
<keyword evidence="1" id="KW-0472">Membrane</keyword>
<feature type="transmembrane region" description="Helical" evidence="1">
    <location>
        <begin position="102"/>
        <end position="118"/>
    </location>
</feature>
<evidence type="ECO:0000313" key="3">
    <source>
        <dbReference type="Proteomes" id="UP000704762"/>
    </source>
</evidence>
<keyword evidence="1" id="KW-0812">Transmembrane</keyword>
<feature type="transmembrane region" description="Helical" evidence="1">
    <location>
        <begin position="39"/>
        <end position="57"/>
    </location>
</feature>
<sequence>MHRVRWWLAASIATAIQLFGLYRPTGPPEVDQLPGLDKIAHVSIFAVPLLLILVAVSGLGEVRIARRRWLVIVGVFLGHAVLSEVIQGTFYRERTGDPLDVLADWAGVALGLGAFLLLNRRHSGAVSPEGEPEPAVRS</sequence>
<evidence type="ECO:0000256" key="1">
    <source>
        <dbReference type="SAM" id="Phobius"/>
    </source>
</evidence>
<feature type="transmembrane region" description="Helical" evidence="1">
    <location>
        <begin position="69"/>
        <end position="90"/>
    </location>
</feature>
<accession>A0ABS2RH83</accession>
<dbReference type="PANTHER" id="PTHR28008:SF1">
    <property type="entry name" value="DOMAIN PROTEIN, PUTATIVE (AFU_ORTHOLOGUE AFUA_3G10980)-RELATED"/>
    <property type="match status" value="1"/>
</dbReference>